<dbReference type="Pfam" id="PF07714">
    <property type="entry name" value="PK_Tyr_Ser-Thr"/>
    <property type="match status" value="2"/>
</dbReference>
<dbReference type="PROSITE" id="PS00107">
    <property type="entry name" value="PROTEIN_KINASE_ATP"/>
    <property type="match status" value="1"/>
</dbReference>
<reference evidence="9 10" key="1">
    <citation type="journal article" date="2024" name="Nat. Commun.">
        <title>Phylogenomics reveals the evolutionary origins of lichenization in chlorophyte algae.</title>
        <authorList>
            <person name="Puginier C."/>
            <person name="Libourel C."/>
            <person name="Otte J."/>
            <person name="Skaloud P."/>
            <person name="Haon M."/>
            <person name="Grisel S."/>
            <person name="Petersen M."/>
            <person name="Berrin J.G."/>
            <person name="Delaux P.M."/>
            <person name="Dal Grande F."/>
            <person name="Keller J."/>
        </authorList>
    </citation>
    <scope>NUCLEOTIDE SEQUENCE [LARGE SCALE GENOMIC DNA]</scope>
    <source>
        <strain evidence="9 10">SAG 216-7</strain>
    </source>
</reference>
<accession>A0ABR2Z4K3</accession>
<gene>
    <name evidence="9" type="ORF">WJX75_003945</name>
</gene>
<evidence type="ECO:0000256" key="4">
    <source>
        <dbReference type="ARBA" id="ARBA00022777"/>
    </source>
</evidence>
<proteinExistence type="predicted"/>
<dbReference type="InterPro" id="IPR000719">
    <property type="entry name" value="Prot_kinase_dom"/>
</dbReference>
<evidence type="ECO:0000256" key="5">
    <source>
        <dbReference type="ARBA" id="ARBA00022840"/>
    </source>
</evidence>
<feature type="binding site" evidence="6">
    <location>
        <position position="112"/>
    </location>
    <ligand>
        <name>ATP</name>
        <dbReference type="ChEBI" id="CHEBI:30616"/>
    </ligand>
</feature>
<keyword evidence="10" id="KW-1185">Reference proteome</keyword>
<dbReference type="PROSITE" id="PS50011">
    <property type="entry name" value="PROTEIN_KINASE_DOM"/>
    <property type="match status" value="1"/>
</dbReference>
<evidence type="ECO:0000256" key="7">
    <source>
        <dbReference type="SAM" id="MobiDB-lite"/>
    </source>
</evidence>
<keyword evidence="3 6" id="KW-0547">Nucleotide-binding</keyword>
<feature type="compositionally biased region" description="Pro residues" evidence="7">
    <location>
        <begin position="297"/>
        <end position="306"/>
    </location>
</feature>
<feature type="compositionally biased region" description="Low complexity" evidence="7">
    <location>
        <begin position="283"/>
        <end position="295"/>
    </location>
</feature>
<comment type="caution">
    <text evidence="9">The sequence shown here is derived from an EMBL/GenBank/DDBJ whole genome shotgun (WGS) entry which is preliminary data.</text>
</comment>
<feature type="domain" description="Protein kinase" evidence="8">
    <location>
        <begin position="85"/>
        <end position="517"/>
    </location>
</feature>
<evidence type="ECO:0000256" key="2">
    <source>
        <dbReference type="ARBA" id="ARBA00022679"/>
    </source>
</evidence>
<dbReference type="PANTHER" id="PTHR44329">
    <property type="entry name" value="SERINE/THREONINE-PROTEIN KINASE TNNI3K-RELATED"/>
    <property type="match status" value="1"/>
</dbReference>
<dbReference type="InterPro" id="IPR051681">
    <property type="entry name" value="Ser/Thr_Kinases-Pseudokinases"/>
</dbReference>
<dbReference type="PROSITE" id="PS00108">
    <property type="entry name" value="PROTEIN_KINASE_ST"/>
    <property type="match status" value="1"/>
</dbReference>
<dbReference type="InterPro" id="IPR017441">
    <property type="entry name" value="Protein_kinase_ATP_BS"/>
</dbReference>
<dbReference type="InterPro" id="IPR001245">
    <property type="entry name" value="Ser-Thr/Tyr_kinase_cat_dom"/>
</dbReference>
<evidence type="ECO:0000256" key="3">
    <source>
        <dbReference type="ARBA" id="ARBA00022741"/>
    </source>
</evidence>
<dbReference type="Gene3D" id="1.10.510.10">
    <property type="entry name" value="Transferase(Phosphotransferase) domain 1"/>
    <property type="match status" value="1"/>
</dbReference>
<dbReference type="InterPro" id="IPR011009">
    <property type="entry name" value="Kinase-like_dom_sf"/>
</dbReference>
<protein>
    <recommendedName>
        <fullName evidence="8">Protein kinase domain-containing protein</fullName>
    </recommendedName>
</protein>
<dbReference type="EMBL" id="JALJOT010000001">
    <property type="protein sequence ID" value="KAK9918409.1"/>
    <property type="molecule type" value="Genomic_DNA"/>
</dbReference>
<evidence type="ECO:0000256" key="1">
    <source>
        <dbReference type="ARBA" id="ARBA00022527"/>
    </source>
</evidence>
<keyword evidence="4" id="KW-0418">Kinase</keyword>
<name>A0ABR2Z4K3_9CHLO</name>
<keyword evidence="2" id="KW-0808">Transferase</keyword>
<evidence type="ECO:0000313" key="9">
    <source>
        <dbReference type="EMBL" id="KAK9918409.1"/>
    </source>
</evidence>
<dbReference type="SUPFAM" id="SSF56112">
    <property type="entry name" value="Protein kinase-like (PK-like)"/>
    <property type="match status" value="1"/>
</dbReference>
<evidence type="ECO:0000313" key="10">
    <source>
        <dbReference type="Proteomes" id="UP001491310"/>
    </source>
</evidence>
<dbReference type="SMART" id="SM00220">
    <property type="entry name" value="S_TKc"/>
    <property type="match status" value="1"/>
</dbReference>
<organism evidence="9 10">
    <name type="scientific">Coccomyxa subellipsoidea</name>
    <dbReference type="NCBI Taxonomy" id="248742"/>
    <lineage>
        <taxon>Eukaryota</taxon>
        <taxon>Viridiplantae</taxon>
        <taxon>Chlorophyta</taxon>
        <taxon>core chlorophytes</taxon>
        <taxon>Trebouxiophyceae</taxon>
        <taxon>Trebouxiophyceae incertae sedis</taxon>
        <taxon>Coccomyxaceae</taxon>
        <taxon>Coccomyxa</taxon>
    </lineage>
</organism>
<evidence type="ECO:0000256" key="6">
    <source>
        <dbReference type="PROSITE-ProRule" id="PRU10141"/>
    </source>
</evidence>
<keyword evidence="5 6" id="KW-0067">ATP-binding</keyword>
<dbReference type="InterPro" id="IPR008271">
    <property type="entry name" value="Ser/Thr_kinase_AS"/>
</dbReference>
<dbReference type="Gene3D" id="3.30.200.20">
    <property type="entry name" value="Phosphorylase Kinase, domain 1"/>
    <property type="match status" value="1"/>
</dbReference>
<keyword evidence="1" id="KW-0723">Serine/threonine-protein kinase</keyword>
<sequence length="526" mass="56822">MCWQPFEIFKGSNWAQCFVNAAEAQETVHSHRAGIETEAKRARNPAHPNCSRRETEARAQAACAWAVDKSLGGSTISLRTVLRLCRLQRLVGCGSFGRIYKGQWQGQQVAIKVLSYQQSSARAFEAFSECLVSQRLHHPNVVKTHKMPASLGAEAGAFALAAAAAVSFEARASPPLECAWEKWTAKDELRGILGENGAFVASRAVSTPLAPSPFDVAVQRALTDCNEEASTARTVLAFRSFSADADVALNPQPADLARFRSGERKCGGSRSVRSLGSMHSEDQSGWQGSSWSTGGDPPLPRLPLQPPRWDDGCSDGDSAAESRTLLVMEYADQRSLHTSICRGRLKGELEAILLCARDVASGMAYLHSKGVVHADLKPANILLKSAHASADDPRGFTCKIADFGMARVLGADDTHVSAETLGSLPYLAPEVLQHNKVTKAGDVYSFAILLLEMWTGSVAYQDQNYHGVLYSIFCGNRPQIPADMPAAYRVLLEDCWAADAKLRPTFEAVLSRIAPLLAAARAGGPR</sequence>
<feature type="region of interest" description="Disordered" evidence="7">
    <location>
        <begin position="260"/>
        <end position="317"/>
    </location>
</feature>
<dbReference type="Proteomes" id="UP001491310">
    <property type="component" value="Unassembled WGS sequence"/>
</dbReference>
<evidence type="ECO:0000259" key="8">
    <source>
        <dbReference type="PROSITE" id="PS50011"/>
    </source>
</evidence>